<proteinExistence type="predicted"/>
<dbReference type="PANTHER" id="PTHR11786:SF0">
    <property type="entry name" value="ARYLAMINE N-ACETYLTRANSFERASE 4-RELATED"/>
    <property type="match status" value="1"/>
</dbReference>
<evidence type="ECO:0000313" key="2">
    <source>
        <dbReference type="Proteomes" id="UP000688137"/>
    </source>
</evidence>
<name>A0A8S1P8Y2_PARPR</name>
<organism evidence="1 2">
    <name type="scientific">Paramecium primaurelia</name>
    <dbReference type="NCBI Taxonomy" id="5886"/>
    <lineage>
        <taxon>Eukaryota</taxon>
        <taxon>Sar</taxon>
        <taxon>Alveolata</taxon>
        <taxon>Ciliophora</taxon>
        <taxon>Intramacronucleata</taxon>
        <taxon>Oligohymenophorea</taxon>
        <taxon>Peniculida</taxon>
        <taxon>Parameciidae</taxon>
        <taxon>Paramecium</taxon>
    </lineage>
</organism>
<gene>
    <name evidence="1" type="ORF">PPRIM_AZ9-3.1.T1090029</name>
</gene>
<protein>
    <recommendedName>
        <fullName evidence="3">Arylamine N-acetyltransferase</fullName>
    </recommendedName>
</protein>
<reference evidence="1" key="1">
    <citation type="submission" date="2021-01" db="EMBL/GenBank/DDBJ databases">
        <authorList>
            <consortium name="Genoscope - CEA"/>
            <person name="William W."/>
        </authorList>
    </citation>
    <scope>NUCLEOTIDE SEQUENCE</scope>
</reference>
<dbReference type="EMBL" id="CAJJDM010000112">
    <property type="protein sequence ID" value="CAD8099203.1"/>
    <property type="molecule type" value="Genomic_DNA"/>
</dbReference>
<dbReference type="GO" id="GO:0016407">
    <property type="term" value="F:acetyltransferase activity"/>
    <property type="evidence" value="ECO:0007669"/>
    <property type="project" value="InterPro"/>
</dbReference>
<evidence type="ECO:0008006" key="3">
    <source>
        <dbReference type="Google" id="ProtNLM"/>
    </source>
</evidence>
<keyword evidence="2" id="KW-1185">Reference proteome</keyword>
<evidence type="ECO:0000313" key="1">
    <source>
        <dbReference type="EMBL" id="CAD8099203.1"/>
    </source>
</evidence>
<dbReference type="Proteomes" id="UP000688137">
    <property type="component" value="Unassembled WGS sequence"/>
</dbReference>
<accession>A0A8S1P8Y2</accession>
<dbReference type="AlphaFoldDB" id="A0A8S1P8Y2"/>
<dbReference type="OMA" id="PFEHFRI"/>
<dbReference type="InterPro" id="IPR001447">
    <property type="entry name" value="Arylamine_N-AcTrfase"/>
</dbReference>
<sequence length="285" mass="33830">MQQTISKEDLKTYLKGIGLPTDIQLSVSVETLYLLTNKQFIYTFYQNTNTHLKELKPISLEFVDILHRLCVQKIGGLCYEHELLLYNVLKHLGFQVELIRCFIQKAGPYNPNQPTTHSLMYVKITKEIFLIDIGFGIRSLRYPILIDFQNLTNSYDLFPFEHFRIIENETLYSFQHLIDGSWVTCYHFFNPIQFQTQQEIKQDCQNYLASKQLLVGGDNRIQICKNTEYGKIQYLWFRNEQQFTAFKKIHNFDKATKIEFANYEDFKEDIKQEIGFLLPEKTQLR</sequence>
<dbReference type="Pfam" id="PF00797">
    <property type="entry name" value="Acetyltransf_2"/>
    <property type="match status" value="1"/>
</dbReference>
<dbReference type="PANTHER" id="PTHR11786">
    <property type="entry name" value="N-HYDROXYARYLAMINE O-ACETYLTRANSFERASE"/>
    <property type="match status" value="1"/>
</dbReference>
<comment type="caution">
    <text evidence="1">The sequence shown here is derived from an EMBL/GenBank/DDBJ whole genome shotgun (WGS) entry which is preliminary data.</text>
</comment>